<proteinExistence type="predicted"/>
<protein>
    <recommendedName>
        <fullName evidence="3">Beta-lactamase-related domain-containing protein</fullName>
    </recommendedName>
</protein>
<dbReference type="Proteomes" id="UP001642405">
    <property type="component" value="Unassembled WGS sequence"/>
</dbReference>
<sequence length="177" mass="18890">MVPSAGMAARSTGMWQRNENGELVQVTYPLQAPLTASAAGGFFHSGGAGLFGSVREFSKILRVLLNDGVVAETGQRILSADSISDMFANKLPDQPNFARQALPAVKPELVYETPELYPLCPADKPQGWGLGFMISPGITGRSDATGHWSGLSNAAELWVRVEQALYAALENVQIPTS</sequence>
<evidence type="ECO:0000313" key="2">
    <source>
        <dbReference type="Proteomes" id="UP001642405"/>
    </source>
</evidence>
<evidence type="ECO:0008006" key="3">
    <source>
        <dbReference type="Google" id="ProtNLM"/>
    </source>
</evidence>
<gene>
    <name evidence="1" type="ORF">SCUCBS95973_004100</name>
</gene>
<organism evidence="1 2">
    <name type="scientific">Sporothrix curviconia</name>
    <dbReference type="NCBI Taxonomy" id="1260050"/>
    <lineage>
        <taxon>Eukaryota</taxon>
        <taxon>Fungi</taxon>
        <taxon>Dikarya</taxon>
        <taxon>Ascomycota</taxon>
        <taxon>Pezizomycotina</taxon>
        <taxon>Sordariomycetes</taxon>
        <taxon>Sordariomycetidae</taxon>
        <taxon>Ophiostomatales</taxon>
        <taxon>Ophiostomataceae</taxon>
        <taxon>Sporothrix</taxon>
    </lineage>
</organism>
<comment type="caution">
    <text evidence="1">The sequence shown here is derived from an EMBL/GenBank/DDBJ whole genome shotgun (WGS) entry which is preliminary data.</text>
</comment>
<dbReference type="InterPro" id="IPR012338">
    <property type="entry name" value="Beta-lactam/transpept-like"/>
</dbReference>
<dbReference type="PANTHER" id="PTHR43283:SF3">
    <property type="entry name" value="BETA-LACTAMASE FAMILY PROTEIN (AFU_ORTHOLOGUE AFUA_5G07500)"/>
    <property type="match status" value="1"/>
</dbReference>
<dbReference type="EMBL" id="CAWUHB010000019">
    <property type="protein sequence ID" value="CAK7220264.1"/>
    <property type="molecule type" value="Genomic_DNA"/>
</dbReference>
<dbReference type="Gene3D" id="3.40.710.10">
    <property type="entry name" value="DD-peptidase/beta-lactamase superfamily"/>
    <property type="match status" value="1"/>
</dbReference>
<keyword evidence="2" id="KW-1185">Reference proteome</keyword>
<dbReference type="SUPFAM" id="SSF56601">
    <property type="entry name" value="beta-lactamase/transpeptidase-like"/>
    <property type="match status" value="1"/>
</dbReference>
<dbReference type="InterPro" id="IPR050789">
    <property type="entry name" value="Diverse_Enzym_Activities"/>
</dbReference>
<name>A0ABP0BKY1_9PEZI</name>
<evidence type="ECO:0000313" key="1">
    <source>
        <dbReference type="EMBL" id="CAK7220264.1"/>
    </source>
</evidence>
<dbReference type="PANTHER" id="PTHR43283">
    <property type="entry name" value="BETA-LACTAMASE-RELATED"/>
    <property type="match status" value="1"/>
</dbReference>
<accession>A0ABP0BKY1</accession>
<reference evidence="1 2" key="1">
    <citation type="submission" date="2024-01" db="EMBL/GenBank/DDBJ databases">
        <authorList>
            <person name="Allen C."/>
            <person name="Tagirdzhanova G."/>
        </authorList>
    </citation>
    <scope>NUCLEOTIDE SEQUENCE [LARGE SCALE GENOMIC DNA]</scope>
</reference>